<dbReference type="GO" id="GO:0008270">
    <property type="term" value="F:zinc ion binding"/>
    <property type="evidence" value="ECO:0007669"/>
    <property type="project" value="InterPro"/>
</dbReference>
<organism evidence="13 14">
    <name type="scientific">Phaedon cochleariae</name>
    <name type="common">Mustard beetle</name>
    <dbReference type="NCBI Taxonomy" id="80249"/>
    <lineage>
        <taxon>Eukaryota</taxon>
        <taxon>Metazoa</taxon>
        <taxon>Ecdysozoa</taxon>
        <taxon>Arthropoda</taxon>
        <taxon>Hexapoda</taxon>
        <taxon>Insecta</taxon>
        <taxon>Pterygota</taxon>
        <taxon>Neoptera</taxon>
        <taxon>Endopterygota</taxon>
        <taxon>Coleoptera</taxon>
        <taxon>Polyphaga</taxon>
        <taxon>Cucujiformia</taxon>
        <taxon>Chrysomeloidea</taxon>
        <taxon>Chrysomelidae</taxon>
        <taxon>Chrysomelinae</taxon>
        <taxon>Chrysomelini</taxon>
        <taxon>Phaedon</taxon>
    </lineage>
</organism>
<reference evidence="13" key="2">
    <citation type="submission" date="2022-10" db="EMBL/GenBank/DDBJ databases">
        <authorList>
            <consortium name="ENA_rothamsted_submissions"/>
            <consortium name="culmorum"/>
            <person name="King R."/>
        </authorList>
    </citation>
    <scope>NUCLEOTIDE SEQUENCE</scope>
</reference>
<feature type="binding site" evidence="9">
    <location>
        <position position="233"/>
    </location>
    <ligand>
        <name>Zn(2+)</name>
        <dbReference type="ChEBI" id="CHEBI:29105"/>
        <label>2</label>
        <note>catalytic</note>
    </ligand>
</feature>
<dbReference type="GO" id="GO:0030574">
    <property type="term" value="P:collagen catabolic process"/>
    <property type="evidence" value="ECO:0007669"/>
    <property type="project" value="TreeGrafter"/>
</dbReference>
<keyword evidence="14" id="KW-1185">Reference proteome</keyword>
<proteinExistence type="inferred from homology"/>
<dbReference type="InterPro" id="IPR021190">
    <property type="entry name" value="Pept_M10A"/>
</dbReference>
<keyword evidence="6 9" id="KW-0862">Zinc</keyword>
<keyword evidence="7" id="KW-0482">Metalloprotease</keyword>
<dbReference type="Pfam" id="PF00413">
    <property type="entry name" value="Peptidase_M10"/>
    <property type="match status" value="1"/>
</dbReference>
<dbReference type="GO" id="GO:0006508">
    <property type="term" value="P:proteolysis"/>
    <property type="evidence" value="ECO:0007669"/>
    <property type="project" value="UniProtKB-KW"/>
</dbReference>
<feature type="binding site" evidence="9">
    <location>
        <position position="192"/>
    </location>
    <ligand>
        <name>Ca(2+)</name>
        <dbReference type="ChEBI" id="CHEBI:29108"/>
        <label>1</label>
    </ligand>
</feature>
<feature type="chain" id="PRO_5040441676" description="Peptidase metallopeptidase domain-containing protein" evidence="11">
    <location>
        <begin position="20"/>
        <end position="587"/>
    </location>
</feature>
<feature type="binding site" evidence="9">
    <location>
        <position position="148"/>
    </location>
    <ligand>
        <name>Zn(2+)</name>
        <dbReference type="ChEBI" id="CHEBI:29105"/>
        <label>1</label>
    </ligand>
</feature>
<feature type="binding site" evidence="9">
    <location>
        <position position="180"/>
    </location>
    <ligand>
        <name>Ca(2+)</name>
        <dbReference type="ChEBI" id="CHEBI:29108"/>
        <label>2</label>
    </ligand>
</feature>
<dbReference type="InterPro" id="IPR002477">
    <property type="entry name" value="Peptidoglycan-bd-like"/>
</dbReference>
<accession>A0A9N9X0I4</accession>
<dbReference type="AlphaFoldDB" id="A0A9N9X0I4"/>
<dbReference type="GO" id="GO:0030198">
    <property type="term" value="P:extracellular matrix organization"/>
    <property type="evidence" value="ECO:0007669"/>
    <property type="project" value="TreeGrafter"/>
</dbReference>
<evidence type="ECO:0000256" key="6">
    <source>
        <dbReference type="ARBA" id="ARBA00022833"/>
    </source>
</evidence>
<feature type="binding site" evidence="9">
    <location>
        <position position="173"/>
    </location>
    <ligand>
        <name>Zn(2+)</name>
        <dbReference type="ChEBI" id="CHEBI:29105"/>
        <label>1</label>
    </ligand>
</feature>
<keyword evidence="9" id="KW-0106">Calcium</keyword>
<evidence type="ECO:0000313" key="14">
    <source>
        <dbReference type="Proteomes" id="UP001153737"/>
    </source>
</evidence>
<evidence type="ECO:0000256" key="10">
    <source>
        <dbReference type="SAM" id="MobiDB-lite"/>
    </source>
</evidence>
<dbReference type="GO" id="GO:0004222">
    <property type="term" value="F:metalloendopeptidase activity"/>
    <property type="evidence" value="ECO:0007669"/>
    <property type="project" value="InterPro"/>
</dbReference>
<dbReference type="SUPFAM" id="SSF47090">
    <property type="entry name" value="PGBD-like"/>
    <property type="match status" value="1"/>
</dbReference>
<evidence type="ECO:0000256" key="8">
    <source>
        <dbReference type="PIRSR" id="PIRSR621190-1"/>
    </source>
</evidence>
<feature type="binding site" evidence="9">
    <location>
        <position position="166"/>
    </location>
    <ligand>
        <name>Ca(2+)</name>
        <dbReference type="ChEBI" id="CHEBI:29108"/>
        <label>3</label>
    </ligand>
</feature>
<dbReference type="Gene3D" id="3.40.390.10">
    <property type="entry name" value="Collagenase (Catalytic Domain)"/>
    <property type="match status" value="1"/>
</dbReference>
<reference evidence="13" key="1">
    <citation type="submission" date="2022-01" db="EMBL/GenBank/DDBJ databases">
        <authorList>
            <person name="King R."/>
        </authorList>
    </citation>
    <scope>NUCLEOTIDE SEQUENCE</scope>
</reference>
<evidence type="ECO:0000256" key="2">
    <source>
        <dbReference type="ARBA" id="ARBA00022670"/>
    </source>
</evidence>
<dbReference type="PANTHER" id="PTHR10201:SF291">
    <property type="entry name" value="MATRIX METALLOPROTEINASE 1, ISOFORM C-RELATED"/>
    <property type="match status" value="1"/>
</dbReference>
<protein>
    <recommendedName>
        <fullName evidence="12">Peptidase metallopeptidase domain-containing protein</fullName>
    </recommendedName>
</protein>
<evidence type="ECO:0000256" key="4">
    <source>
        <dbReference type="ARBA" id="ARBA00022729"/>
    </source>
</evidence>
<comment type="cofactor">
    <cofactor evidence="9">
        <name>Zn(2+)</name>
        <dbReference type="ChEBI" id="CHEBI:29105"/>
    </cofactor>
    <text evidence="9">Binds 2 Zn(2+) ions per subunit.</text>
</comment>
<comment type="cofactor">
    <cofactor evidence="9">
        <name>Ca(2+)</name>
        <dbReference type="ChEBI" id="CHEBI:29108"/>
    </cofactor>
    <text evidence="9">Can bind about 5 Ca(2+) ions per subunit.</text>
</comment>
<feature type="region of interest" description="Disordered" evidence="10">
    <location>
        <begin position="295"/>
        <end position="318"/>
    </location>
</feature>
<feature type="binding site" evidence="9">
    <location>
        <position position="165"/>
    </location>
    <ligand>
        <name>Ca(2+)</name>
        <dbReference type="ChEBI" id="CHEBI:29108"/>
        <label>3</label>
    </ligand>
</feature>
<dbReference type="PANTHER" id="PTHR10201">
    <property type="entry name" value="MATRIX METALLOPROTEINASE"/>
    <property type="match status" value="1"/>
</dbReference>
<dbReference type="InterPro" id="IPR033739">
    <property type="entry name" value="M10A_MMP"/>
</dbReference>
<feature type="binding site" evidence="9">
    <location>
        <position position="219"/>
    </location>
    <ligand>
        <name>Zn(2+)</name>
        <dbReference type="ChEBI" id="CHEBI:29105"/>
        <label>2</label>
        <note>catalytic</note>
    </ligand>
</feature>
<dbReference type="InterPro" id="IPR024079">
    <property type="entry name" value="MetalloPept_cat_dom_sf"/>
</dbReference>
<dbReference type="SUPFAM" id="SSF55486">
    <property type="entry name" value="Metalloproteases ('zincins'), catalytic domain"/>
    <property type="match status" value="1"/>
</dbReference>
<feature type="binding site" evidence="9">
    <location>
        <position position="215"/>
    </location>
    <ligand>
        <name>Zn(2+)</name>
        <dbReference type="ChEBI" id="CHEBI:29105"/>
        <label>2</label>
        <note>catalytic</note>
    </ligand>
</feature>
<dbReference type="GO" id="GO:0031012">
    <property type="term" value="C:extracellular matrix"/>
    <property type="evidence" value="ECO:0007669"/>
    <property type="project" value="InterPro"/>
</dbReference>
<evidence type="ECO:0000256" key="9">
    <source>
        <dbReference type="PIRSR" id="PIRSR621190-2"/>
    </source>
</evidence>
<feature type="domain" description="Peptidase metallopeptidase" evidence="12">
    <location>
        <begin position="87"/>
        <end position="258"/>
    </location>
</feature>
<evidence type="ECO:0000313" key="13">
    <source>
        <dbReference type="EMBL" id="CAG9814162.1"/>
    </source>
</evidence>
<dbReference type="InterPro" id="IPR006026">
    <property type="entry name" value="Peptidase_Metallo"/>
</dbReference>
<dbReference type="Proteomes" id="UP001153737">
    <property type="component" value="Chromosome 10"/>
</dbReference>
<feature type="binding site" evidence="9">
    <location>
        <position position="138"/>
    </location>
    <ligand>
        <name>Ca(2+)</name>
        <dbReference type="ChEBI" id="CHEBI:29108"/>
        <label>2</label>
    </ligand>
</feature>
<evidence type="ECO:0000256" key="3">
    <source>
        <dbReference type="ARBA" id="ARBA00022723"/>
    </source>
</evidence>
<feature type="binding site" evidence="9">
    <location>
        <position position="225"/>
    </location>
    <ligand>
        <name>Zn(2+)</name>
        <dbReference type="ChEBI" id="CHEBI:29105"/>
        <label>2</label>
        <note>catalytic</note>
    </ligand>
</feature>
<evidence type="ECO:0000259" key="12">
    <source>
        <dbReference type="SMART" id="SM00235"/>
    </source>
</evidence>
<sequence>MSNGVHIFLLTLSFAISTAENASDVKYATAFLERFGYADKNAITDLSSALIQFQERYNLSVSGELDETTLSLIKRTRCAIRDNDFTIHSKWNKTNVRCYYPQSNQIQRNAAKKPFDMWAGISMLKFEQVRRPALQKPDITITFGNNRHFMRTNCQGNTACPFNFDGRGTVLAHTFFPSENKDCLEIHFDSDENWYFGVETPPGDGQVSFLMVLVHELGHALGLGHSSVNTAVMYPWYQAYRTDFDEDDRIAIEYLYGKKDDRIYAKIPSSITTTPQNATAISVTSTTPMMKTTTPVMLPQSPMSIKPQASSPTTPREPPKLCEIQTPDFMFLARAPQFPNYRLYIGYKEFLWKIDLNDMNTPAQSEVLNDYLPPSLKNSQVSHVFQNSRDGMVILNEVNEKSFKTLNDLAEKILQRMLFIFKKYSRCDSVFLVFDKYDIKDSIKDMERRGHHNLGIFSITGSRPVPNYRNFLKSTPNKMTLIKFLSQYLMDSFKRLPGGKFLFIAGGSKDAESCFKVSYASIDEDSMSRCNHKEADTRLIFRIITSIEENSSVIINTDDTDVLVLLSYYHWNNEVMDSSEFFMETGH</sequence>
<feature type="signal peptide" evidence="11">
    <location>
        <begin position="1"/>
        <end position="19"/>
    </location>
</feature>
<dbReference type="PRINTS" id="PR00138">
    <property type="entry name" value="MATRIXIN"/>
</dbReference>
<keyword evidence="4 11" id="KW-0732">Signal</keyword>
<evidence type="ECO:0000256" key="1">
    <source>
        <dbReference type="ARBA" id="ARBA00010370"/>
    </source>
</evidence>
<dbReference type="CDD" id="cd04278">
    <property type="entry name" value="ZnMc_MMP"/>
    <property type="match status" value="1"/>
</dbReference>
<keyword evidence="2" id="KW-0645">Protease</keyword>
<name>A0A9N9X0I4_PHACE</name>
<comment type="similarity">
    <text evidence="1">Belongs to the peptidase M10A family.</text>
</comment>
<gene>
    <name evidence="13" type="ORF">PHAECO_LOCUS1757</name>
</gene>
<dbReference type="GO" id="GO:0005615">
    <property type="term" value="C:extracellular space"/>
    <property type="evidence" value="ECO:0007669"/>
    <property type="project" value="TreeGrafter"/>
</dbReference>
<dbReference type="InterPro" id="IPR036365">
    <property type="entry name" value="PGBD-like_sf"/>
</dbReference>
<evidence type="ECO:0000256" key="5">
    <source>
        <dbReference type="ARBA" id="ARBA00022801"/>
    </source>
</evidence>
<dbReference type="SMART" id="SM00235">
    <property type="entry name" value="ZnMc"/>
    <property type="match status" value="1"/>
</dbReference>
<feature type="binding site" evidence="9">
    <location>
        <position position="189"/>
    </location>
    <ligand>
        <name>Ca(2+)</name>
        <dbReference type="ChEBI" id="CHEBI:29108"/>
        <label>3</label>
    </ligand>
</feature>
<evidence type="ECO:0000256" key="11">
    <source>
        <dbReference type="SAM" id="SignalP"/>
    </source>
</evidence>
<feature type="binding site" description="in inhibited form" evidence="9">
    <location>
        <position position="78"/>
    </location>
    <ligand>
        <name>Zn(2+)</name>
        <dbReference type="ChEBI" id="CHEBI:29105"/>
        <label>2</label>
        <note>catalytic</note>
    </ligand>
</feature>
<dbReference type="InterPro" id="IPR001818">
    <property type="entry name" value="Pept_M10_metallopeptidase"/>
</dbReference>
<dbReference type="EMBL" id="OU896716">
    <property type="protein sequence ID" value="CAG9814162.1"/>
    <property type="molecule type" value="Genomic_DNA"/>
</dbReference>
<dbReference type="Pfam" id="PF01471">
    <property type="entry name" value="PG_binding_1"/>
    <property type="match status" value="1"/>
</dbReference>
<evidence type="ECO:0000256" key="7">
    <source>
        <dbReference type="ARBA" id="ARBA00023049"/>
    </source>
</evidence>
<feature type="active site" evidence="8">
    <location>
        <position position="216"/>
    </location>
</feature>
<dbReference type="FunFam" id="3.40.390.10:FF:000091">
    <property type="entry name" value="Matrix metalloproteinase-16-like Protein"/>
    <property type="match status" value="1"/>
</dbReference>
<feature type="binding site" evidence="9">
    <location>
        <position position="187"/>
    </location>
    <ligand>
        <name>Zn(2+)</name>
        <dbReference type="ChEBI" id="CHEBI:29105"/>
        <label>1</label>
    </ligand>
</feature>
<keyword evidence="5" id="KW-0378">Hydrolase</keyword>
<feature type="compositionally biased region" description="Polar residues" evidence="10">
    <location>
        <begin position="301"/>
        <end position="314"/>
    </location>
</feature>
<keyword evidence="3 9" id="KW-0479">Metal-binding</keyword>
<dbReference type="OrthoDB" id="7550572at2759"/>
<feature type="binding site" evidence="9">
    <location>
        <position position="192"/>
    </location>
    <ligand>
        <name>Ca(2+)</name>
        <dbReference type="ChEBI" id="CHEBI:29108"/>
        <label>3</label>
    </ligand>
</feature>